<evidence type="ECO:0000259" key="4">
    <source>
        <dbReference type="PROSITE" id="PS50026"/>
    </source>
</evidence>
<feature type="disulfide bond" evidence="3">
    <location>
        <begin position="60"/>
        <end position="69"/>
    </location>
</feature>
<sequence length="1140" mass="124224">TTTDNKNCTYMRKEDKNSTACCSGWAGEDCTDPVCNPACKNGGVCEERSQKNNDPPYCNCPPNFSGAGCEESATGLQDASKKYCYKGSQCNGELASENTTTVGDCCTGNFKGSWGSQSSVSTCFPCKPDVPLDSNNELATCAFFAPDTVRTFDGYNLKLNASCSIPILFTSCVQIHIVSQCDFKHRCSCQVDVYIFIQSVTYILSGAQVTRYDGVTYDKVNVVETASETAVHIGAELTAKHSKERNNTYFTLDSCGLKIRTDVYGMVAFTLSSSSEYSGSTGAFCGNNNGNINDDASLGTEKVAAKVNSEMMSKGIPCGVNLVKCTAENEAAAADACRPLSTNFQRCNGNVSVTDYIKKCQDSYCTALKNGNSTETATCNIFAQYHSQCFLAMGVMFSWRTESLCPLKCPATQVFNSFITNRCPLTCGSRPHNSTRDDCNTEPYAGCTCPDGLAIYNNTCVETSQCQCLGSDGKMYNNGEEYQIPGKCNLCTCEEFGLWNCNKPSKTCFTSCAILNLNVVTTFDGRLYKVDNLCGDVVLMKALNTTVTLNTENSQSNASSITFTITITYGSTSSKLTMLKTGATVEKGRTIYSRIKQLSDNYYVIQLKKIDSQILVSRQGLIYIHANKIILKDKADGICGNADGNRDNEFTSPLNAEMLPGDFLHSQGACEKANFGEPTTSVIDSFCDGLAKYQKDVATLNDFDNTMRICKANTDSDKIAFIQFVNIVFELSIDYPSNDKDALEREYDTCQDTCDSIGDKNCVPLKVLDTGCPSGTVRTSTNTCEEPDRCGCSHPTDDSVHINDTQRILIDCSQCVCKVRDLVCHTVCDKVVCPLNHTSKIAKIQKGDNVIRTCNAPPNDVINVNDSSLLCLCADGFKQTKNGACVKNCPCEENKILYKDGAVVTKGCHSKQCRDGRFYNFAQLTDDCTGICEIIGGLIQIKQIDSRVFETLPLFGWCGVRVLEFDDNKVVFVPVDCGNQNTSCGYIANIYVKDMAHPVVVSSADLDNPTINGIKINKRIYGDIEIANRALYISVGVSNKFIVYLYRAFRIRIEVSATLYGATQGLCGNFNGDPSDDKSLSTGMQAPTLAASAKSYVEDISSCNPFQAPLSFPVFSDAVRLAWAQKACNVINTHHAFEDC</sequence>
<gene>
    <name evidence="6" type="primary">ORF94536</name>
</gene>
<evidence type="ECO:0000256" key="1">
    <source>
        <dbReference type="ARBA" id="ARBA00023157"/>
    </source>
</evidence>
<feature type="non-terminal residue" evidence="6">
    <location>
        <position position="1"/>
    </location>
</feature>
<dbReference type="InterPro" id="IPR001846">
    <property type="entry name" value="VWF_type-D"/>
</dbReference>
<keyword evidence="3" id="KW-0245">EGF-like domain</keyword>
<keyword evidence="2" id="KW-0325">Glycoprotein</keyword>
<dbReference type="InterPro" id="IPR050780">
    <property type="entry name" value="Mucin_vWF_Thrombospondin_sf"/>
</dbReference>
<comment type="caution">
    <text evidence="3">Lacks conserved residue(s) required for the propagation of feature annotation.</text>
</comment>
<evidence type="ECO:0000256" key="3">
    <source>
        <dbReference type="PROSITE-ProRule" id="PRU00076"/>
    </source>
</evidence>
<organism evidence="6">
    <name type="scientific">Arion vulgaris</name>
    <dbReference type="NCBI Taxonomy" id="1028688"/>
    <lineage>
        <taxon>Eukaryota</taxon>
        <taxon>Metazoa</taxon>
        <taxon>Spiralia</taxon>
        <taxon>Lophotrochozoa</taxon>
        <taxon>Mollusca</taxon>
        <taxon>Gastropoda</taxon>
        <taxon>Heterobranchia</taxon>
        <taxon>Euthyneura</taxon>
        <taxon>Panpulmonata</taxon>
        <taxon>Eupulmonata</taxon>
        <taxon>Stylommatophora</taxon>
        <taxon>Helicina</taxon>
        <taxon>Arionoidea</taxon>
        <taxon>Arionidae</taxon>
        <taxon>Arion</taxon>
    </lineage>
</organism>
<accession>A0A0B7A590</accession>
<proteinExistence type="predicted"/>
<evidence type="ECO:0000259" key="5">
    <source>
        <dbReference type="PROSITE" id="PS51233"/>
    </source>
</evidence>
<evidence type="ECO:0000313" key="6">
    <source>
        <dbReference type="EMBL" id="CEK75211.1"/>
    </source>
</evidence>
<dbReference type="PANTHER" id="PTHR11339">
    <property type="entry name" value="EXTRACELLULAR MATRIX GLYCOPROTEIN RELATED"/>
    <property type="match status" value="1"/>
</dbReference>
<dbReference type="AlphaFoldDB" id="A0A0B7A590"/>
<dbReference type="PROSITE" id="PS51233">
    <property type="entry name" value="VWFD"/>
    <property type="match status" value="3"/>
</dbReference>
<dbReference type="Pfam" id="PF00094">
    <property type="entry name" value="VWD"/>
    <property type="match status" value="3"/>
</dbReference>
<dbReference type="Pfam" id="PF08742">
    <property type="entry name" value="C8"/>
    <property type="match status" value="1"/>
</dbReference>
<dbReference type="PROSITE" id="PS00022">
    <property type="entry name" value="EGF_1"/>
    <property type="match status" value="1"/>
</dbReference>
<feature type="domain" description="VWFD" evidence="5">
    <location>
        <begin position="510"/>
        <end position="675"/>
    </location>
</feature>
<evidence type="ECO:0000256" key="2">
    <source>
        <dbReference type="ARBA" id="ARBA00023180"/>
    </source>
</evidence>
<dbReference type="InterPro" id="IPR014853">
    <property type="entry name" value="VWF/SSPO/ZAN-like_Cys-rich_dom"/>
</dbReference>
<dbReference type="InterPro" id="IPR000742">
    <property type="entry name" value="EGF"/>
</dbReference>
<feature type="domain" description="EGF-like" evidence="4">
    <location>
        <begin position="31"/>
        <end position="70"/>
    </location>
</feature>
<dbReference type="SUPFAM" id="SSF57567">
    <property type="entry name" value="Serine protease inhibitors"/>
    <property type="match status" value="1"/>
</dbReference>
<feature type="domain" description="VWFD" evidence="5">
    <location>
        <begin position="930"/>
        <end position="1104"/>
    </location>
</feature>
<protein>
    <recommendedName>
        <fullName evidence="7">VWFD domain-containing protein</fullName>
    </recommendedName>
</protein>
<feature type="domain" description="VWFD" evidence="5">
    <location>
        <begin position="139"/>
        <end position="319"/>
    </location>
</feature>
<dbReference type="Gene3D" id="2.10.25.10">
    <property type="entry name" value="Laminin"/>
    <property type="match status" value="2"/>
</dbReference>
<evidence type="ECO:0008006" key="7">
    <source>
        <dbReference type="Google" id="ProtNLM"/>
    </source>
</evidence>
<dbReference type="SMART" id="SM00832">
    <property type="entry name" value="C8"/>
    <property type="match status" value="1"/>
</dbReference>
<feature type="non-terminal residue" evidence="6">
    <location>
        <position position="1140"/>
    </location>
</feature>
<name>A0A0B7A590_9EUPU</name>
<dbReference type="EMBL" id="HACG01028346">
    <property type="protein sequence ID" value="CEK75211.1"/>
    <property type="molecule type" value="Transcribed_RNA"/>
</dbReference>
<keyword evidence="1 3" id="KW-1015">Disulfide bond</keyword>
<feature type="disulfide bond" evidence="3">
    <location>
        <begin position="35"/>
        <end position="45"/>
    </location>
</feature>
<reference evidence="6" key="1">
    <citation type="submission" date="2014-12" db="EMBL/GenBank/DDBJ databases">
        <title>Insight into the proteome of Arion vulgaris.</title>
        <authorList>
            <person name="Aradska J."/>
            <person name="Bulat T."/>
            <person name="Smidak R."/>
            <person name="Sarate P."/>
            <person name="Gangsoo J."/>
            <person name="Sialana F."/>
            <person name="Bilban M."/>
            <person name="Lubec G."/>
        </authorList>
    </citation>
    <scope>NUCLEOTIDE SEQUENCE</scope>
    <source>
        <tissue evidence="6">Skin</tissue>
    </source>
</reference>
<dbReference type="PROSITE" id="PS50026">
    <property type="entry name" value="EGF_3"/>
    <property type="match status" value="1"/>
</dbReference>
<dbReference type="PANTHER" id="PTHR11339:SF395">
    <property type="entry name" value="GH18 DOMAIN-CONTAINING PROTEIN"/>
    <property type="match status" value="1"/>
</dbReference>
<dbReference type="InterPro" id="IPR036084">
    <property type="entry name" value="Ser_inhib-like_sf"/>
</dbReference>
<dbReference type="CDD" id="cd19941">
    <property type="entry name" value="TIL"/>
    <property type="match status" value="1"/>
</dbReference>